<sequence>MTNPYDEHHRRIASIQSRLDNTIESLRNNSSLSDRGRRAEMARATVNAKQMVDRLKTEVVTARNQERERLEMHLFGLASDQGGIAAARDAADRADKIEGPDVAAAALKRAQLMSDKSMQRAIAYRATTKGWNNVVDQYVDGLGAEGIPTALSLQKLAEIPGGPGTNLADAAVFRVREPRELLGADIEHLASDAAPEQQQQASAGPVGGSYF</sequence>
<dbReference type="RefSeq" id="WP_094480358.1">
    <property type="nucleotide sequence ID" value="NZ_NOZR01000010.1"/>
</dbReference>
<accession>A0A255DHH3</accession>
<keyword evidence="3" id="KW-1185">Reference proteome</keyword>
<reference evidence="2 3" key="1">
    <citation type="submission" date="2017-07" db="EMBL/GenBank/DDBJ databases">
        <title>The new phylogeny of genus Mycobacterium.</title>
        <authorList>
            <person name="Tortoli E."/>
            <person name="Trovato A."/>
            <person name="Cirillo D.M."/>
        </authorList>
    </citation>
    <scope>NUCLEOTIDE SEQUENCE [LARGE SCALE GENOMIC DNA]</scope>
    <source>
        <strain evidence="2 3">ATCC 33027</strain>
    </source>
</reference>
<dbReference type="Proteomes" id="UP000216063">
    <property type="component" value="Unassembled WGS sequence"/>
</dbReference>
<feature type="region of interest" description="Disordered" evidence="1">
    <location>
        <begin position="192"/>
        <end position="211"/>
    </location>
</feature>
<proteinExistence type="predicted"/>
<protein>
    <submittedName>
        <fullName evidence="2">Uncharacterized protein</fullName>
    </submittedName>
</protein>
<gene>
    <name evidence="2" type="ORF">CG716_13595</name>
</gene>
<organism evidence="2 3">
    <name type="scientific">Mycolicibacterium sphagni</name>
    <dbReference type="NCBI Taxonomy" id="1786"/>
    <lineage>
        <taxon>Bacteria</taxon>
        <taxon>Bacillati</taxon>
        <taxon>Actinomycetota</taxon>
        <taxon>Actinomycetes</taxon>
        <taxon>Mycobacteriales</taxon>
        <taxon>Mycobacteriaceae</taxon>
        <taxon>Mycolicibacterium</taxon>
    </lineage>
</organism>
<name>A0A255DHH3_9MYCO</name>
<dbReference type="EMBL" id="NOZR01000010">
    <property type="protein sequence ID" value="OYN78897.1"/>
    <property type="molecule type" value="Genomic_DNA"/>
</dbReference>
<evidence type="ECO:0000313" key="2">
    <source>
        <dbReference type="EMBL" id="OYN78897.1"/>
    </source>
</evidence>
<comment type="caution">
    <text evidence="2">The sequence shown here is derived from an EMBL/GenBank/DDBJ whole genome shotgun (WGS) entry which is preliminary data.</text>
</comment>
<dbReference type="AlphaFoldDB" id="A0A255DHH3"/>
<evidence type="ECO:0000313" key="3">
    <source>
        <dbReference type="Proteomes" id="UP000216063"/>
    </source>
</evidence>
<evidence type="ECO:0000256" key="1">
    <source>
        <dbReference type="SAM" id="MobiDB-lite"/>
    </source>
</evidence>